<dbReference type="AlphaFoldDB" id="C7ZKD7"/>
<dbReference type="GeneID" id="9675859"/>
<protein>
    <submittedName>
        <fullName evidence="4">Uncharacterized protein</fullName>
    </submittedName>
</protein>
<dbReference type="KEGG" id="nhe:NECHADRAFT_55522"/>
<dbReference type="Gene3D" id="3.40.50.1820">
    <property type="entry name" value="alpha/beta hydrolase"/>
    <property type="match status" value="1"/>
</dbReference>
<name>C7ZKD7_FUSV7</name>
<dbReference type="GO" id="GO:0006508">
    <property type="term" value="P:proteolysis"/>
    <property type="evidence" value="ECO:0007669"/>
    <property type="project" value="InterPro"/>
</dbReference>
<dbReference type="VEuPathDB" id="FungiDB:NECHADRAFT_55522"/>
<dbReference type="InterPro" id="IPR029058">
    <property type="entry name" value="AB_hydrolase_fold"/>
</dbReference>
<reference evidence="4 5" key="1">
    <citation type="journal article" date="2009" name="PLoS Genet.">
        <title>The genome of Nectria haematococca: contribution of supernumerary chromosomes to gene expansion.</title>
        <authorList>
            <person name="Coleman J.J."/>
            <person name="Rounsley S.D."/>
            <person name="Rodriguez-Carres M."/>
            <person name="Kuo A."/>
            <person name="Wasmann C.C."/>
            <person name="Grimwood J."/>
            <person name="Schmutz J."/>
            <person name="Taga M."/>
            <person name="White G.J."/>
            <person name="Zhou S."/>
            <person name="Schwartz D.C."/>
            <person name="Freitag M."/>
            <person name="Ma L.J."/>
            <person name="Danchin E.G."/>
            <person name="Henrissat B."/>
            <person name="Coutinho P.M."/>
            <person name="Nelson D.R."/>
            <person name="Straney D."/>
            <person name="Napoli C.A."/>
            <person name="Barker B.M."/>
            <person name="Gribskov M."/>
            <person name="Rep M."/>
            <person name="Kroken S."/>
            <person name="Molnar I."/>
            <person name="Rensing C."/>
            <person name="Kennell J.C."/>
            <person name="Zamora J."/>
            <person name="Farman M.L."/>
            <person name="Selker E.U."/>
            <person name="Salamov A."/>
            <person name="Shapiro H."/>
            <person name="Pangilinan J."/>
            <person name="Lindquist E."/>
            <person name="Lamers C."/>
            <person name="Grigoriev I.V."/>
            <person name="Geiser D.M."/>
            <person name="Covert S.F."/>
            <person name="Temporini E."/>
            <person name="Vanetten H.D."/>
        </authorList>
    </citation>
    <scope>NUCLEOTIDE SEQUENCE [LARGE SCALE GENOMIC DNA]</scope>
    <source>
        <strain evidence="5">ATCC MYA-4622 / CBS 123669 / FGSC 9596 / NRRL 45880 / 77-13-4</strain>
    </source>
</reference>
<dbReference type="GO" id="GO:0008236">
    <property type="term" value="F:serine-type peptidase activity"/>
    <property type="evidence" value="ECO:0007669"/>
    <property type="project" value="InterPro"/>
</dbReference>
<dbReference type="PANTHER" id="PTHR48081:SF3">
    <property type="entry name" value="ALPHA_BETA HYDROLASE FOLD-3 DOMAIN-CONTAINING PROTEIN"/>
    <property type="match status" value="1"/>
</dbReference>
<sequence length="316" mass="34478">MFKRDYVYKEVDGVSVAATVIWKSTLDESPYGIAFHGGGFVIGSRHFIPEVEIDYLCGAHYVVVSADYRLCPQVPLHHVIQDAVDAFSWCKSDLPARLNNDAGIAVDGQKIVAFGQSAGGLLALHLGGLPKPPRAILDFYGVKYMSDQFWHSPLPVLAGIPPFEQTFLDKIYQEPILTTTVTSLETAAPSTSGTRKRGMPAPDLSIPRNAWLFTALKNGTQIKAIVTDGDFESVDPAQAFKPGFPPTFFLHGDADAMVPPRFSQKAFEDLRSHGVKTELSLVPNQSHGFDAGLSHVDAEWPAVRRALDFLVLNGKA</sequence>
<feature type="domain" description="Alpha/beta hydrolase fold-3" evidence="3">
    <location>
        <begin position="34"/>
        <end position="126"/>
    </location>
</feature>
<proteinExistence type="predicted"/>
<dbReference type="OMA" id="FHAGGFT"/>
<evidence type="ECO:0000259" key="3">
    <source>
        <dbReference type="Pfam" id="PF07859"/>
    </source>
</evidence>
<dbReference type="RefSeq" id="XP_003041219.1">
    <property type="nucleotide sequence ID" value="XM_003041173.1"/>
</dbReference>
<dbReference type="InterPro" id="IPR001375">
    <property type="entry name" value="Peptidase_S9_cat"/>
</dbReference>
<dbReference type="Pfam" id="PF07859">
    <property type="entry name" value="Abhydrolase_3"/>
    <property type="match status" value="1"/>
</dbReference>
<feature type="domain" description="Peptidase S9 prolyl oligopeptidase catalytic" evidence="2">
    <location>
        <begin position="232"/>
        <end position="294"/>
    </location>
</feature>
<dbReference type="SUPFAM" id="SSF53474">
    <property type="entry name" value="alpha/beta-Hydrolases"/>
    <property type="match status" value="1"/>
</dbReference>
<keyword evidence="5" id="KW-1185">Reference proteome</keyword>
<dbReference type="Proteomes" id="UP000005206">
    <property type="component" value="Chromosome 16"/>
</dbReference>
<dbReference type="OrthoDB" id="19653at2759"/>
<gene>
    <name evidence="4" type="ORF">NECHADRAFT_55522</name>
</gene>
<dbReference type="InterPro" id="IPR013094">
    <property type="entry name" value="AB_hydrolase_3"/>
</dbReference>
<organism evidence="4 5">
    <name type="scientific">Fusarium vanettenii (strain ATCC MYA-4622 / CBS 123669 / FGSC 9596 / NRRL 45880 / 77-13-4)</name>
    <name type="common">Fusarium solani subsp. pisi</name>
    <dbReference type="NCBI Taxonomy" id="660122"/>
    <lineage>
        <taxon>Eukaryota</taxon>
        <taxon>Fungi</taxon>
        <taxon>Dikarya</taxon>
        <taxon>Ascomycota</taxon>
        <taxon>Pezizomycotina</taxon>
        <taxon>Sordariomycetes</taxon>
        <taxon>Hypocreomycetidae</taxon>
        <taxon>Hypocreales</taxon>
        <taxon>Nectriaceae</taxon>
        <taxon>Fusarium</taxon>
        <taxon>Fusarium solani species complex</taxon>
        <taxon>Fusarium vanettenii</taxon>
    </lineage>
</organism>
<evidence type="ECO:0000256" key="1">
    <source>
        <dbReference type="ARBA" id="ARBA00022801"/>
    </source>
</evidence>
<dbReference type="InParanoid" id="C7ZKD7"/>
<dbReference type="Pfam" id="PF00326">
    <property type="entry name" value="Peptidase_S9"/>
    <property type="match status" value="1"/>
</dbReference>
<keyword evidence="1" id="KW-0378">Hydrolase</keyword>
<accession>C7ZKD7</accession>
<evidence type="ECO:0000313" key="5">
    <source>
        <dbReference type="Proteomes" id="UP000005206"/>
    </source>
</evidence>
<dbReference type="PANTHER" id="PTHR48081">
    <property type="entry name" value="AB HYDROLASE SUPERFAMILY PROTEIN C4A8.06C"/>
    <property type="match status" value="1"/>
</dbReference>
<dbReference type="EMBL" id="GG698938">
    <property type="protein sequence ID" value="EEU35506.1"/>
    <property type="molecule type" value="Genomic_DNA"/>
</dbReference>
<dbReference type="eggNOG" id="ENOG502S2QN">
    <property type="taxonomic scope" value="Eukaryota"/>
</dbReference>
<dbReference type="HOGENOM" id="CLU_012494_9_0_1"/>
<evidence type="ECO:0000259" key="2">
    <source>
        <dbReference type="Pfam" id="PF00326"/>
    </source>
</evidence>
<dbReference type="InterPro" id="IPR050300">
    <property type="entry name" value="GDXG_lipolytic_enzyme"/>
</dbReference>
<evidence type="ECO:0000313" key="4">
    <source>
        <dbReference type="EMBL" id="EEU35506.1"/>
    </source>
</evidence>